<dbReference type="AlphaFoldDB" id="A0A3G9J6P3"/>
<accession>A0A3G9J6P3</accession>
<protein>
    <submittedName>
        <fullName evidence="2">Alpha/beta hydrolase</fullName>
    </submittedName>
</protein>
<dbReference type="InterPro" id="IPR029058">
    <property type="entry name" value="AB_hydrolase_fold"/>
</dbReference>
<reference evidence="2 3" key="1">
    <citation type="submission" date="2018-11" db="EMBL/GenBank/DDBJ databases">
        <title>Novel Erysipelotrichaceae bacterium isolated from small intestine of a swine.</title>
        <authorList>
            <person name="Kim J.S."/>
            <person name="Choe H."/>
            <person name="Lee Y.R."/>
            <person name="Kim K.M."/>
            <person name="Park D.S."/>
        </authorList>
    </citation>
    <scope>NUCLEOTIDE SEQUENCE [LARGE SCALE GENOMIC DNA]</scope>
    <source>
        <strain evidence="2 3">SG0102</strain>
    </source>
</reference>
<dbReference type="PANTHER" id="PTHR11614">
    <property type="entry name" value="PHOSPHOLIPASE-RELATED"/>
    <property type="match status" value="1"/>
</dbReference>
<dbReference type="KEGG" id="ebm:SG0102_12260"/>
<dbReference type="GO" id="GO:0016787">
    <property type="term" value="F:hydrolase activity"/>
    <property type="evidence" value="ECO:0007669"/>
    <property type="project" value="UniProtKB-KW"/>
</dbReference>
<name>A0A3G9J6P3_9FIRM</name>
<evidence type="ECO:0000259" key="1">
    <source>
        <dbReference type="Pfam" id="PF12146"/>
    </source>
</evidence>
<gene>
    <name evidence="2" type="ORF">SG0102_12260</name>
</gene>
<evidence type="ECO:0000313" key="3">
    <source>
        <dbReference type="Proteomes" id="UP000268059"/>
    </source>
</evidence>
<dbReference type="Proteomes" id="UP000268059">
    <property type="component" value="Chromosome"/>
</dbReference>
<dbReference type="RefSeq" id="WP_125119182.1">
    <property type="nucleotide sequence ID" value="NZ_AP019309.1"/>
</dbReference>
<evidence type="ECO:0000313" key="2">
    <source>
        <dbReference type="EMBL" id="BBH26292.1"/>
    </source>
</evidence>
<dbReference type="InParanoid" id="A0A3G9J6P3"/>
<keyword evidence="2" id="KW-0378">Hydrolase</keyword>
<feature type="domain" description="Serine aminopeptidase S33" evidence="1">
    <location>
        <begin position="27"/>
        <end position="290"/>
    </location>
</feature>
<dbReference type="SUPFAM" id="SSF53474">
    <property type="entry name" value="alpha/beta-Hydrolases"/>
    <property type="match status" value="1"/>
</dbReference>
<dbReference type="InterPro" id="IPR022742">
    <property type="entry name" value="Hydrolase_4"/>
</dbReference>
<sequence length="310" mass="35966">MDKREFYYPSADGEHQIHAIAWLPEGDVKGILQILHGMCEYVDRYDRFACFLAHQGFLVIGNDHLGHGLSVHNNEELGFFHHPHGDEYLIKDVQSLRKQMQEKYPGVPYFMLGHSMGSFLLRNYLFTYSDGLNGAIIMGTGHENTSTLNFALNFTRAMAKVKGWHYRSEMVANMAMGTYNDHIQKPRTPYDWLTCNETIVDLYAKDPLDNFTMTLNGFYTMFNMVNECNKKKRIEKMNKNLPLYIVSGSEDPVGHYGHGPLEVYMDYKAYGIKDIQLKLYPQARHEILNEYSHEMTDADLLYWMEKRLGS</sequence>
<dbReference type="InterPro" id="IPR051044">
    <property type="entry name" value="MAG_DAG_Lipase"/>
</dbReference>
<organism evidence="2 3">
    <name type="scientific">Intestinibaculum porci</name>
    <dbReference type="NCBI Taxonomy" id="2487118"/>
    <lineage>
        <taxon>Bacteria</taxon>
        <taxon>Bacillati</taxon>
        <taxon>Bacillota</taxon>
        <taxon>Erysipelotrichia</taxon>
        <taxon>Erysipelotrichales</taxon>
        <taxon>Erysipelotrichaceae</taxon>
        <taxon>Intestinibaculum</taxon>
    </lineage>
</organism>
<dbReference type="OrthoDB" id="9806902at2"/>
<keyword evidence="3" id="KW-1185">Reference proteome</keyword>
<dbReference type="EMBL" id="AP019309">
    <property type="protein sequence ID" value="BBH26292.1"/>
    <property type="molecule type" value="Genomic_DNA"/>
</dbReference>
<dbReference type="Gene3D" id="3.40.50.1820">
    <property type="entry name" value="alpha/beta hydrolase"/>
    <property type="match status" value="1"/>
</dbReference>
<dbReference type="Pfam" id="PF12146">
    <property type="entry name" value="Hydrolase_4"/>
    <property type="match status" value="1"/>
</dbReference>
<proteinExistence type="predicted"/>